<dbReference type="Proteomes" id="UP000014680">
    <property type="component" value="Unassembled WGS sequence"/>
</dbReference>
<reference evidence="1 2" key="1">
    <citation type="submission" date="2012-10" db="EMBL/GenBank/DDBJ databases">
        <authorList>
            <person name="Zafar N."/>
            <person name="Inman J."/>
            <person name="Hall N."/>
            <person name="Lorenzi H."/>
            <person name="Caler E."/>
        </authorList>
    </citation>
    <scope>NUCLEOTIDE SEQUENCE [LARGE SCALE GENOMIC DNA]</scope>
    <source>
        <strain evidence="1 2">IP1</strain>
    </source>
</reference>
<dbReference type="EMBL" id="KB206332">
    <property type="protein sequence ID" value="ELP92809.1"/>
    <property type="molecule type" value="Genomic_DNA"/>
</dbReference>
<evidence type="ECO:0000313" key="1">
    <source>
        <dbReference type="EMBL" id="ELP92809.1"/>
    </source>
</evidence>
<organism evidence="1 2">
    <name type="scientific">Entamoeba invadens IP1</name>
    <dbReference type="NCBI Taxonomy" id="370355"/>
    <lineage>
        <taxon>Eukaryota</taxon>
        <taxon>Amoebozoa</taxon>
        <taxon>Evosea</taxon>
        <taxon>Archamoebae</taxon>
        <taxon>Mastigamoebida</taxon>
        <taxon>Entamoebidae</taxon>
        <taxon>Entamoeba</taxon>
    </lineage>
</organism>
<proteinExistence type="predicted"/>
<dbReference type="VEuPathDB" id="AmoebaDB:EIN_372310"/>
<dbReference type="RefSeq" id="XP_004259580.1">
    <property type="nucleotide sequence ID" value="XM_004259532.1"/>
</dbReference>
<keyword evidence="2" id="KW-1185">Reference proteome</keyword>
<sequence length="1596" mass="187304">MGDDVNDVYDEIGLKKVNHVNLVNFDIGDGELAELLSSYDPFIIGNNKFSFVESDLFDESQTKECSNCLTPISVTFKSVNVKKMEEIKKKLNEFVNGKHVEVLLSFKNAMTSLKILEFINFIFEKAKSQNDLTNVFEILQTVLRYLRQPYKKIEKDKMFFTQTTQTFLNELAASVIDFILTNIHNDIVVVVVFYELLQTPGCSDVIEKMTHKIIVNNRTVLQLAKLVFLMTIKSFYWKEEENHTLFLSIKDYTKLFDLFFSVTSHETPNGEIEKSIIQVMCDALEKYSEVLYLQNYICLGICRKYSRFVQNEFFSYESKSELFGRVFQVFLRNQKWYKFVSNLGDAQFWGGRVVEMLIGDSVSGRVVGKFRFRMMLERSQVHTVFRIPEGCFIIELLEKIVCVLEQQQSAEFCVFEKGKIALLLLYVISKNKDYGDPKVRHQIVQLIRKCVEKRNIKDFDEYLIELSRRKIFDVSVGKDMWKRIESDGFVKSVYRMNYCKTLLSSLKSDDNVLGLLLITFYHVSESWFYTEITERENMMNLYVISSLLKADKCRDDTSTWLQYLKQELNHEKKKLIENIPFLRTSQKNIKALSGFFENTDIHPNDTWMHQVYQFILSGYATIYLKETFNDINEWKKSSLVENVLLSLVRYQFMKSFVLISFQYIDHFMSQSIDVNQIKKVMCDVIEMILDPNQNTMSWYIPKRVVNFIFDEESQKRRNMSCFASMIESQIITAHRTELGKLWVEVFIDEMQNTDKSQRSQIELLGQHVDKIILALLITDFKETFYWTNGIWKERDFVKSTTFGRAKYALDFFHYVNCLEKNELSDDMINQICGDLRECGTTQHLGVEKNFMQLGVLYCVQHLNESTDFAEVAELEELIKKSRRDGWKEMIEIIEKCKEGKGKETLFRMYNVPNYVEVQNIMQREVYDIAVFFSAGFDREEAQKEIEKSWVGDVMFYEEKRWRCESSTTRKMEDEKYEVKEKMFDENVFCFDKEESFDKVKNDFDQVLMTKEGTVDDILKFFDVIKETHKCEKCGYLNEISNVKIGDIDLFIGDLLKTQTDLTSTKVNVLRELCEFFYSMIKYNRVRESESQVKQFKELISEKYKKADGVDKLFYVSILGMIDFSCSFEGAQVMTFSIDESSKYYFNPLVFDGKNLKFLVSEIRREKKDYESIIEWERWIRRMSDSEVVAMVLYLLRNGVENSTQGLQSMIHRVWYSVIEEIISYCVSTNNDMCVGVVNVEWDRNERVQTFCLKAKEKVIIRKDVLERSFVLIESYILRGANYVIKMQELLLLFGKIGYLLLNTTYSPRYTKCFLTVLQMTRNLSDNEFEKITKPMAMSICDVTVIKCVFDAQLQMSKREQMYNFLKCIYISPNTKIAVMNLGYLLDKDVSEGSASLFISLLKNSWEGVDFTLVLRVEKAIFYSNEIVDHSVLFRLKSLIGDDVKVKQILVNQIKNGFKNETSHVQVLSKCPKVKEENFETFISFVFDTFNVVEFCEEHNIFINDVIVFVCDVVTTLANTLAFPSGILRVILEKYNTAAKLLQITQRMENIKALNGIFSLLSSNNTYLVNDFERQIKECCREVPREWYPNNLKIFDV</sequence>
<dbReference type="GeneID" id="14891682"/>
<accession>A0A0A1UFN9</accession>
<name>A0A0A1UFN9_ENTIV</name>
<gene>
    <name evidence="1" type="ORF">EIN_372310</name>
</gene>
<dbReference type="KEGG" id="eiv:EIN_372310"/>
<protein>
    <submittedName>
        <fullName evidence="1">Uncharacterized protein</fullName>
    </submittedName>
</protein>
<evidence type="ECO:0000313" key="2">
    <source>
        <dbReference type="Proteomes" id="UP000014680"/>
    </source>
</evidence>